<feature type="signal peptide" evidence="2">
    <location>
        <begin position="1"/>
        <end position="20"/>
    </location>
</feature>
<feature type="compositionally biased region" description="Gly residues" evidence="1">
    <location>
        <begin position="1042"/>
        <end position="1058"/>
    </location>
</feature>
<keyword evidence="4" id="KW-1185">Reference proteome</keyword>
<dbReference type="PROSITE" id="PS51257">
    <property type="entry name" value="PROKAR_LIPOPROTEIN"/>
    <property type="match status" value="1"/>
</dbReference>
<evidence type="ECO:0000313" key="4">
    <source>
        <dbReference type="Proteomes" id="UP000016540"/>
    </source>
</evidence>
<dbReference type="eggNOG" id="COG1073">
    <property type="taxonomic scope" value="Bacteria"/>
</dbReference>
<feature type="region of interest" description="Disordered" evidence="1">
    <location>
        <begin position="646"/>
        <end position="669"/>
    </location>
</feature>
<name>R8AY33_9GAMM</name>
<accession>R8AY33</accession>
<feature type="chain" id="PRO_5004462363" evidence="2">
    <location>
        <begin position="21"/>
        <end position="1058"/>
    </location>
</feature>
<reference evidence="3 4" key="1">
    <citation type="journal article" date="2013" name="Genome Announc.">
        <title>Draft Genome Sequence of the Moderately Halophilic Bacterium Marinobacter lipolyticus Strain SM19.</title>
        <authorList>
            <person name="Papke R.T."/>
            <person name="de la Haba R.R."/>
            <person name="Infante-Dominguez C."/>
            <person name="Perez D."/>
            <person name="Sanchez-Porro C."/>
            <person name="Lapierre P."/>
            <person name="Ventosa A."/>
        </authorList>
    </citation>
    <scope>NUCLEOTIDE SEQUENCE [LARGE SCALE GENOMIC DNA]</scope>
    <source>
        <strain evidence="3 4">SM19</strain>
    </source>
</reference>
<dbReference type="AlphaFoldDB" id="R8AY33"/>
<evidence type="ECO:0000256" key="1">
    <source>
        <dbReference type="SAM" id="MobiDB-lite"/>
    </source>
</evidence>
<dbReference type="Gene3D" id="3.40.50.1820">
    <property type="entry name" value="alpha/beta hydrolase"/>
    <property type="match status" value="1"/>
</dbReference>
<gene>
    <name evidence="3" type="ORF">MARLIPOL_14510</name>
</gene>
<dbReference type="RefSeq" id="WP_012139043.1">
    <property type="nucleotide sequence ID" value="NZ_KE007327.1"/>
</dbReference>
<proteinExistence type="predicted"/>
<dbReference type="InterPro" id="IPR029058">
    <property type="entry name" value="AB_hydrolase_fold"/>
</dbReference>
<dbReference type="STRING" id="1318628.MARLIPOL_14510"/>
<evidence type="ECO:0000313" key="3">
    <source>
        <dbReference type="EMBL" id="EON91243.1"/>
    </source>
</evidence>
<comment type="caution">
    <text evidence="3">The sequence shown here is derived from an EMBL/GenBank/DDBJ whole genome shotgun (WGS) entry which is preliminary data.</text>
</comment>
<dbReference type="EMBL" id="ASAD01000017">
    <property type="protein sequence ID" value="EON91243.1"/>
    <property type="molecule type" value="Genomic_DNA"/>
</dbReference>
<dbReference type="Proteomes" id="UP000016540">
    <property type="component" value="Unassembled WGS sequence"/>
</dbReference>
<feature type="compositionally biased region" description="Acidic residues" evidence="1">
    <location>
        <begin position="1027"/>
        <end position="1041"/>
    </location>
</feature>
<dbReference type="PATRIC" id="fig|1318628.3.peg.2898"/>
<evidence type="ECO:0000256" key="2">
    <source>
        <dbReference type="SAM" id="SignalP"/>
    </source>
</evidence>
<feature type="region of interest" description="Disordered" evidence="1">
    <location>
        <begin position="1005"/>
        <end position="1058"/>
    </location>
</feature>
<dbReference type="OrthoDB" id="5477453at2"/>
<keyword evidence="2" id="KW-0732">Signal</keyword>
<sequence length="1058" mass="111729">MVNIKKTTLLAVVAGSTALAGCLDSGGQTGKNANPIYQIDNPNHPGDGTKPIFRPLDTAFPLPSDPLFFLNPENDGTMLNGTDPANPVTTGLGFVDGNSILAPFDVKISDSLDPNQTLDARAFIEIDGEVVPNPDQNVFVLELEYPTGDSVFQQQREVGGVVDAEKYRHAKRLEEQGNTADADALYQELLEQRFRIEIITVDADGPAGAAGGSANNAIRILPVKPLDPKTKYAVVLSSDIVDKDGEPLVQELRFETASNPEYVLSNPALQPFRDSLLPARAFGSDFFDFKREALSDLGRSAAGIPTFDDVTFAISFTTTAVEDVLLANAAPAAWFRNQLLIDRKQSVLNALIAGDFNLSDQPIGEASSEDQQINSRIFELLTDETYRLYDAGLAGILTEANTNGMAVAYGDLVASEDDDRRLAFILQDTATQAVEDVVDVSAQADQLAADASTILDIPAAYDPASGEPSPVRFFSQKTGGQVNPALEQTAIDLGLTEINVNVQVYEGEITLPYYQQLPDGTDGSPLQTGSWLPADFSANPDLPQAKSDRVTYRFPFIQKTADTKIPIIVGTPDTNDLFGGPPEGGYPVIIYQHAATQDRSAILPMATAAALLCLAEGDAPQNSANCFITVGIDMPLNGVFGEAATSARDENDPETTPGMVEISQQPGASEDATERHFGFTADDAMQAVTRDQVDNPESGSLFLNFTNYANTRDNMRQGALDLLNINALLPAIEDAINQCATDGDCADGTVMNTDRVYFISHSLSGMGGVPYPVINNLAAQDNPDLNPILASVMFNTGGQFTRLAENSRETIAPALLPGLDAASGGLLAQGRTELNIYFNVFQALLDSTDPVAFAPLFEESGNEATLLTSIVGIDGDADRPSDGTIPNAADDQLYDQGPLQLVTDAGFEINSLPAPLAGTDPMARFMGAVSIDNGDGTDDGTRPVITRYLEGSHGNPISAGQKGADAFSSSAVFDEMATQLVALFRSRTDASTAFTVDVTNDCVVKDVGNRPGDPECDGATDGGAEPAEGDGSGDGDGDGDGGGDGGLLDGGDLLGGLL</sequence>
<organism evidence="3 4">
    <name type="scientific">Marinobacter lipolyticus SM19</name>
    <dbReference type="NCBI Taxonomy" id="1318628"/>
    <lineage>
        <taxon>Bacteria</taxon>
        <taxon>Pseudomonadati</taxon>
        <taxon>Pseudomonadota</taxon>
        <taxon>Gammaproteobacteria</taxon>
        <taxon>Pseudomonadales</taxon>
        <taxon>Marinobacteraceae</taxon>
        <taxon>Marinobacter</taxon>
    </lineage>
</organism>
<dbReference type="HOGENOM" id="CLU_010857_0_0_6"/>
<protein>
    <submittedName>
        <fullName evidence="3">MECDP-synthase</fullName>
    </submittedName>
</protein>